<protein>
    <submittedName>
        <fullName evidence="1">Uncharacterized protein</fullName>
    </submittedName>
</protein>
<keyword evidence="2" id="KW-1185">Reference proteome</keyword>
<accession>A0ABU4ULV5</accession>
<gene>
    <name evidence="1" type="ORF">SK854_00055</name>
</gene>
<organism evidence="1 2">
    <name type="scientific">Lentzea sokolovensis</name>
    <dbReference type="NCBI Taxonomy" id="3095429"/>
    <lineage>
        <taxon>Bacteria</taxon>
        <taxon>Bacillati</taxon>
        <taxon>Actinomycetota</taxon>
        <taxon>Actinomycetes</taxon>
        <taxon>Pseudonocardiales</taxon>
        <taxon>Pseudonocardiaceae</taxon>
        <taxon>Lentzea</taxon>
    </lineage>
</organism>
<dbReference type="EMBL" id="JAXAVU010000001">
    <property type="protein sequence ID" value="MDX8140485.1"/>
    <property type="molecule type" value="Genomic_DNA"/>
</dbReference>
<evidence type="ECO:0000313" key="1">
    <source>
        <dbReference type="EMBL" id="MDX8140485.1"/>
    </source>
</evidence>
<dbReference type="RefSeq" id="WP_159460421.1">
    <property type="nucleotide sequence ID" value="NZ_JAXAVU010000001.1"/>
</dbReference>
<proteinExistence type="predicted"/>
<sequence length="56" mass="6176">MTDPRDDLGPTPTPERSPLQVFLAGGGAVRDLGDAAAEILRDAEKEWQARQRRRST</sequence>
<reference evidence="1 2" key="1">
    <citation type="submission" date="2023-11" db="EMBL/GenBank/DDBJ databases">
        <title>Lentzea sokolovensis, sp. nov., Lentzea kristufkii, sp. nov., and Lentzea miocenensis, sp. nov., rare actinobacteria from Sokolov Coal Basin, Miocene lacustrine sediment, Czech Republic.</title>
        <authorList>
            <person name="Lara A."/>
            <person name="Kotroba L."/>
            <person name="Nouioui I."/>
            <person name="Neumann-Schaal M."/>
            <person name="Mast Y."/>
            <person name="Chronakova A."/>
        </authorList>
    </citation>
    <scope>NUCLEOTIDE SEQUENCE [LARGE SCALE GENOMIC DNA]</scope>
    <source>
        <strain evidence="1 2">BCCO 10_0061</strain>
    </source>
</reference>
<evidence type="ECO:0000313" key="2">
    <source>
        <dbReference type="Proteomes" id="UP001285352"/>
    </source>
</evidence>
<dbReference type="Proteomes" id="UP001285352">
    <property type="component" value="Unassembled WGS sequence"/>
</dbReference>
<name>A0ABU4ULV5_9PSEU</name>
<comment type="caution">
    <text evidence="1">The sequence shown here is derived from an EMBL/GenBank/DDBJ whole genome shotgun (WGS) entry which is preliminary data.</text>
</comment>